<dbReference type="Proteomes" id="UP000740557">
    <property type="component" value="Unassembled WGS sequence"/>
</dbReference>
<accession>A0A955J1N3</accession>
<proteinExistence type="predicted"/>
<organism evidence="1 2">
    <name type="scientific">candidate division WWE3 bacterium</name>
    <dbReference type="NCBI Taxonomy" id="2053526"/>
    <lineage>
        <taxon>Bacteria</taxon>
        <taxon>Katanobacteria</taxon>
    </lineage>
</organism>
<dbReference type="AlphaFoldDB" id="A0A955J1N3"/>
<comment type="caution">
    <text evidence="1">The sequence shown here is derived from an EMBL/GenBank/DDBJ whole genome shotgun (WGS) entry which is preliminary data.</text>
</comment>
<evidence type="ECO:0000313" key="2">
    <source>
        <dbReference type="Proteomes" id="UP000740557"/>
    </source>
</evidence>
<dbReference type="EMBL" id="JAGQNX010000023">
    <property type="protein sequence ID" value="MCA9308043.1"/>
    <property type="molecule type" value="Genomic_DNA"/>
</dbReference>
<gene>
    <name evidence="1" type="ORF">KC980_00885</name>
</gene>
<reference evidence="1" key="1">
    <citation type="submission" date="2020-04" db="EMBL/GenBank/DDBJ databases">
        <authorList>
            <person name="Zhang T."/>
        </authorList>
    </citation>
    <scope>NUCLEOTIDE SEQUENCE</scope>
    <source>
        <strain evidence="1">HKST-UBA79</strain>
    </source>
</reference>
<protein>
    <submittedName>
        <fullName evidence="1">Uncharacterized protein</fullName>
    </submittedName>
</protein>
<evidence type="ECO:0000313" key="1">
    <source>
        <dbReference type="EMBL" id="MCA9308043.1"/>
    </source>
</evidence>
<name>A0A955J1N3_UNCKA</name>
<reference evidence="1" key="2">
    <citation type="journal article" date="2021" name="Microbiome">
        <title>Successional dynamics and alternative stable states in a saline activated sludge microbial community over 9 years.</title>
        <authorList>
            <person name="Wang Y."/>
            <person name="Ye J."/>
            <person name="Ju F."/>
            <person name="Liu L."/>
            <person name="Boyd J.A."/>
            <person name="Deng Y."/>
            <person name="Parks D.H."/>
            <person name="Jiang X."/>
            <person name="Yin X."/>
            <person name="Woodcroft B.J."/>
            <person name="Tyson G.W."/>
            <person name="Hugenholtz P."/>
            <person name="Polz M.F."/>
            <person name="Zhang T."/>
        </authorList>
    </citation>
    <scope>NUCLEOTIDE SEQUENCE</scope>
    <source>
        <strain evidence="1">HKST-UBA79</strain>
    </source>
</reference>
<sequence>MKQLSIVYVNLDTTENTIYFKTIDENFIAINLSKHTAKEIQECLDQNKNLETEQLIKTVLALGGIVESVQLIHMGGVWSTKVSVQIENFTKSINLDITQGICLAIKTGVGFCIHDKTLEKQKIAIEHTTKLALN</sequence>